<evidence type="ECO:0000256" key="3">
    <source>
        <dbReference type="ARBA" id="ARBA00022801"/>
    </source>
</evidence>
<sequence length="187" mass="21699">MDKTETREMTREIQIRENEDGKRTISGYAVKWEKKSHVLGYFRKFREQFQKGAFSDSLIEDDQRFLWSHDPSKVLGRTKNGTLRLEEDDIGLRFELDLPDTTLGEDVYKSIQRGDVDGVSFGFQMISHDLDEDDDMPLRTITKARLLEVSAVAFPAYPDSEVSARGYDPLKEEFEELRTKILILNNL</sequence>
<protein>
    <submittedName>
        <fullName evidence="5">Peptidase</fullName>
    </submittedName>
</protein>
<dbReference type="NCBIfam" id="TIGR01543">
    <property type="entry name" value="proheadase_HK97"/>
    <property type="match status" value="1"/>
</dbReference>
<keyword evidence="2" id="KW-0645">Protease</keyword>
<keyword evidence="6" id="KW-1185">Reference proteome</keyword>
<comment type="caution">
    <text evidence="5">The sequence shown here is derived from an EMBL/GenBank/DDBJ whole genome shotgun (WGS) entry which is preliminary data.</text>
</comment>
<evidence type="ECO:0000313" key="5">
    <source>
        <dbReference type="EMBL" id="GGA56478.1"/>
    </source>
</evidence>
<evidence type="ECO:0000259" key="4">
    <source>
        <dbReference type="Pfam" id="PF04586"/>
    </source>
</evidence>
<evidence type="ECO:0000313" key="6">
    <source>
        <dbReference type="Proteomes" id="UP000617979"/>
    </source>
</evidence>
<dbReference type="EMBL" id="BMEX01000021">
    <property type="protein sequence ID" value="GGA56478.1"/>
    <property type="molecule type" value="Genomic_DNA"/>
</dbReference>
<dbReference type="InterPro" id="IPR006433">
    <property type="entry name" value="Prohead_protease"/>
</dbReference>
<evidence type="ECO:0000256" key="2">
    <source>
        <dbReference type="ARBA" id="ARBA00022670"/>
    </source>
</evidence>
<organism evidence="5 6">
    <name type="scientific">Kroppenstedtia guangzhouensis</name>
    <dbReference type="NCBI Taxonomy" id="1274356"/>
    <lineage>
        <taxon>Bacteria</taxon>
        <taxon>Bacillati</taxon>
        <taxon>Bacillota</taxon>
        <taxon>Bacilli</taxon>
        <taxon>Bacillales</taxon>
        <taxon>Thermoactinomycetaceae</taxon>
        <taxon>Kroppenstedtia</taxon>
    </lineage>
</organism>
<feature type="domain" description="Prohead serine protease" evidence="4">
    <location>
        <begin position="12"/>
        <end position="169"/>
    </location>
</feature>
<evidence type="ECO:0000256" key="1">
    <source>
        <dbReference type="ARBA" id="ARBA00022612"/>
    </source>
</evidence>
<dbReference type="RefSeq" id="WP_188433529.1">
    <property type="nucleotide sequence ID" value="NZ_BMEX01000021.1"/>
</dbReference>
<keyword evidence="3" id="KW-0378">Hydrolase</keyword>
<name>A0ABQ1H3I3_9BACL</name>
<gene>
    <name evidence="5" type="ORF">GCM10007416_32090</name>
</gene>
<dbReference type="Proteomes" id="UP000617979">
    <property type="component" value="Unassembled WGS sequence"/>
</dbReference>
<proteinExistence type="predicted"/>
<dbReference type="Pfam" id="PF04586">
    <property type="entry name" value="Peptidase_S78"/>
    <property type="match status" value="1"/>
</dbReference>
<reference evidence="6" key="1">
    <citation type="journal article" date="2019" name="Int. J. Syst. Evol. Microbiol.">
        <title>The Global Catalogue of Microorganisms (GCM) 10K type strain sequencing project: providing services to taxonomists for standard genome sequencing and annotation.</title>
        <authorList>
            <consortium name="The Broad Institute Genomics Platform"/>
            <consortium name="The Broad Institute Genome Sequencing Center for Infectious Disease"/>
            <person name="Wu L."/>
            <person name="Ma J."/>
        </authorList>
    </citation>
    <scope>NUCLEOTIDE SEQUENCE [LARGE SCALE GENOMIC DNA]</scope>
    <source>
        <strain evidence="6">CGMCC 1.12404</strain>
    </source>
</reference>
<keyword evidence="1" id="KW-1188">Viral release from host cell</keyword>
<dbReference type="InterPro" id="IPR054613">
    <property type="entry name" value="Peptidase_S78_dom"/>
</dbReference>
<accession>A0ABQ1H3I3</accession>